<comment type="caution">
    <text evidence="1">The sequence shown here is derived from an EMBL/GenBank/DDBJ whole genome shotgun (WGS) entry which is preliminary data.</text>
</comment>
<proteinExistence type="predicted"/>
<evidence type="ECO:0000313" key="2">
    <source>
        <dbReference type="Proteomes" id="UP001163603"/>
    </source>
</evidence>
<evidence type="ECO:0000313" key="1">
    <source>
        <dbReference type="EMBL" id="KAJ0046362.1"/>
    </source>
</evidence>
<reference evidence="2" key="1">
    <citation type="journal article" date="2023" name="G3 (Bethesda)">
        <title>Genome assembly and association tests identify interacting loci associated with vigor, precocity, and sex in interspecific pistachio rootstocks.</title>
        <authorList>
            <person name="Palmer W."/>
            <person name="Jacygrad E."/>
            <person name="Sagayaradj S."/>
            <person name="Cavanaugh K."/>
            <person name="Han R."/>
            <person name="Bertier L."/>
            <person name="Beede B."/>
            <person name="Kafkas S."/>
            <person name="Golino D."/>
            <person name="Preece J."/>
            <person name="Michelmore R."/>
        </authorList>
    </citation>
    <scope>NUCLEOTIDE SEQUENCE [LARGE SCALE GENOMIC DNA]</scope>
</reference>
<keyword evidence="2" id="KW-1185">Reference proteome</keyword>
<dbReference type="Proteomes" id="UP001163603">
    <property type="component" value="Chromosome 3"/>
</dbReference>
<organism evidence="1 2">
    <name type="scientific">Pistacia integerrima</name>
    <dbReference type="NCBI Taxonomy" id="434235"/>
    <lineage>
        <taxon>Eukaryota</taxon>
        <taxon>Viridiplantae</taxon>
        <taxon>Streptophyta</taxon>
        <taxon>Embryophyta</taxon>
        <taxon>Tracheophyta</taxon>
        <taxon>Spermatophyta</taxon>
        <taxon>Magnoliopsida</taxon>
        <taxon>eudicotyledons</taxon>
        <taxon>Gunneridae</taxon>
        <taxon>Pentapetalae</taxon>
        <taxon>rosids</taxon>
        <taxon>malvids</taxon>
        <taxon>Sapindales</taxon>
        <taxon>Anacardiaceae</taxon>
        <taxon>Pistacia</taxon>
    </lineage>
</organism>
<accession>A0ACC0Z802</accession>
<protein>
    <submittedName>
        <fullName evidence="1">Uncharacterized protein</fullName>
    </submittedName>
</protein>
<sequence length="431" mass="50226">MANPRDRISMLPTNLLCCIISLLPFNEAVRTCILSKRWYHVWRSMKNIDFLESFFVKIDDPEETKEPGNFPVDVENCTRFAISHNVKEFGLDFHDPSWREDGVEDHEAVFDLPMRMYSHRGLESLKLFSCNFVSKEFKVFSALKQLSFGWIELNLDSIKFLLEHCPSLESLSLKKCWNIDHLDISVPNLRLQSLVLDKCRFLKPVFLIEAPNLRLFKYSGTVGHFHFERQRSMVEADLDFSLETEFEETGQTLYELLQQLFPVRVLTVCSYMLQVVPHGEEPLGLSSPLNVNRLTLNTAVHSNEFCGIKFMLQSCPQLQTLTINIVPAKIFPDYVAPYEFNPQEFWTKNLVIYRCIKESLRVVEVKGFKGTVNELYILQYLVRFGPLLQQLNLYLSEEVDDNGGNREAYLQRAQRVQQFRKASNYLLISIY</sequence>
<dbReference type="EMBL" id="CM047738">
    <property type="protein sequence ID" value="KAJ0046362.1"/>
    <property type="molecule type" value="Genomic_DNA"/>
</dbReference>
<gene>
    <name evidence="1" type="ORF">Pint_04201</name>
</gene>
<name>A0ACC0Z802_9ROSI</name>